<keyword evidence="1" id="KW-0812">Transmembrane</keyword>
<reference evidence="2" key="2">
    <citation type="submission" date="2025-09" db="UniProtKB">
        <authorList>
            <consortium name="Ensembl"/>
        </authorList>
    </citation>
    <scope>IDENTIFICATION</scope>
</reference>
<organism evidence="2 3">
    <name type="scientific">Cyprinus carpio</name>
    <name type="common">Common carp</name>
    <dbReference type="NCBI Taxonomy" id="7962"/>
    <lineage>
        <taxon>Eukaryota</taxon>
        <taxon>Metazoa</taxon>
        <taxon>Chordata</taxon>
        <taxon>Craniata</taxon>
        <taxon>Vertebrata</taxon>
        <taxon>Euteleostomi</taxon>
        <taxon>Actinopterygii</taxon>
        <taxon>Neopterygii</taxon>
        <taxon>Teleostei</taxon>
        <taxon>Ostariophysi</taxon>
        <taxon>Cypriniformes</taxon>
        <taxon>Cyprinidae</taxon>
        <taxon>Cyprininae</taxon>
        <taxon>Cyprinus</taxon>
    </lineage>
</organism>
<sequence length="52" mass="5939">MYLSKVVSSGRPIYSHVLPLLYLKNMIPNAQKLPRILSALLVTMFTSFLIIF</sequence>
<evidence type="ECO:0000313" key="3">
    <source>
        <dbReference type="Proteomes" id="UP000694427"/>
    </source>
</evidence>
<protein>
    <submittedName>
        <fullName evidence="2">Uncharacterized protein</fullName>
    </submittedName>
</protein>
<feature type="transmembrane region" description="Helical" evidence="1">
    <location>
        <begin position="33"/>
        <end position="51"/>
    </location>
</feature>
<accession>A0A8C1G8N5</accession>
<dbReference type="Ensembl" id="ENSCCRT00010001624.1">
    <property type="protein sequence ID" value="ENSCCRP00010001473.1"/>
    <property type="gene ID" value="ENSCCRG00010000701.1"/>
</dbReference>
<reference evidence="2" key="1">
    <citation type="submission" date="2025-08" db="UniProtKB">
        <authorList>
            <consortium name="Ensembl"/>
        </authorList>
    </citation>
    <scope>IDENTIFICATION</scope>
</reference>
<name>A0A8C1G8N5_CYPCA</name>
<proteinExistence type="predicted"/>
<keyword evidence="1" id="KW-0472">Membrane</keyword>
<evidence type="ECO:0000256" key="1">
    <source>
        <dbReference type="SAM" id="Phobius"/>
    </source>
</evidence>
<dbReference type="Proteomes" id="UP000694427">
    <property type="component" value="Unplaced"/>
</dbReference>
<dbReference type="AlphaFoldDB" id="A0A8C1G8N5"/>
<keyword evidence="1" id="KW-1133">Transmembrane helix</keyword>
<evidence type="ECO:0000313" key="2">
    <source>
        <dbReference type="Ensembl" id="ENSCCRP00010001473.1"/>
    </source>
</evidence>
<keyword evidence="3" id="KW-1185">Reference proteome</keyword>